<evidence type="ECO:0000313" key="3">
    <source>
        <dbReference type="Proteomes" id="UP000613030"/>
    </source>
</evidence>
<proteinExistence type="predicted"/>
<dbReference type="InterPro" id="IPR006016">
    <property type="entry name" value="UspA"/>
</dbReference>
<feature type="domain" description="UspA" evidence="1">
    <location>
        <begin position="46"/>
        <end position="113"/>
    </location>
</feature>
<evidence type="ECO:0000259" key="1">
    <source>
        <dbReference type="Pfam" id="PF00582"/>
    </source>
</evidence>
<name>A0ABS1L2R3_9BACT</name>
<reference evidence="2 3" key="1">
    <citation type="submission" date="2021-01" db="EMBL/GenBank/DDBJ databases">
        <title>Chryseolinea sp. Jin1 Genome sequencing and assembly.</title>
        <authorList>
            <person name="Kim I."/>
        </authorList>
    </citation>
    <scope>NUCLEOTIDE SEQUENCE [LARGE SCALE GENOMIC DNA]</scope>
    <source>
        <strain evidence="2 3">Jin1</strain>
    </source>
</reference>
<accession>A0ABS1L2R3</accession>
<dbReference type="EMBL" id="JAERRB010000019">
    <property type="protein sequence ID" value="MBL0745738.1"/>
    <property type="molecule type" value="Genomic_DNA"/>
</dbReference>
<sequence length="137" mass="15391">MPFSCHASYKLFLPDIRRLADKNHQKFNHLSHDAFAEISTFRKKHKRILVPCDFSQPAHNASLVASERAAKSKGEIIVLHVIYLPALTKPYYGTTPISYRSGLISQMDADAQAGIERITQKMPADIPVKLQTEMGNV</sequence>
<protein>
    <submittedName>
        <fullName evidence="2">Universal stress protein</fullName>
    </submittedName>
</protein>
<comment type="caution">
    <text evidence="2">The sequence shown here is derived from an EMBL/GenBank/DDBJ whole genome shotgun (WGS) entry which is preliminary data.</text>
</comment>
<evidence type="ECO:0000313" key="2">
    <source>
        <dbReference type="EMBL" id="MBL0745738.1"/>
    </source>
</evidence>
<organism evidence="2 3">
    <name type="scientific">Chryseolinea lacunae</name>
    <dbReference type="NCBI Taxonomy" id="2801331"/>
    <lineage>
        <taxon>Bacteria</taxon>
        <taxon>Pseudomonadati</taxon>
        <taxon>Bacteroidota</taxon>
        <taxon>Cytophagia</taxon>
        <taxon>Cytophagales</taxon>
        <taxon>Fulvivirgaceae</taxon>
        <taxon>Chryseolinea</taxon>
    </lineage>
</organism>
<dbReference type="Pfam" id="PF00582">
    <property type="entry name" value="Usp"/>
    <property type="match status" value="1"/>
</dbReference>
<dbReference type="InterPro" id="IPR014729">
    <property type="entry name" value="Rossmann-like_a/b/a_fold"/>
</dbReference>
<dbReference type="RefSeq" id="WP_202016346.1">
    <property type="nucleotide sequence ID" value="NZ_JAERRB010000019.1"/>
</dbReference>
<dbReference type="Proteomes" id="UP000613030">
    <property type="component" value="Unassembled WGS sequence"/>
</dbReference>
<keyword evidence="3" id="KW-1185">Reference proteome</keyword>
<dbReference type="Gene3D" id="3.40.50.620">
    <property type="entry name" value="HUPs"/>
    <property type="match status" value="1"/>
</dbReference>
<dbReference type="SUPFAM" id="SSF52402">
    <property type="entry name" value="Adenine nucleotide alpha hydrolases-like"/>
    <property type="match status" value="1"/>
</dbReference>
<gene>
    <name evidence="2" type="ORF">JI741_31180</name>
</gene>